<reference evidence="1" key="1">
    <citation type="submission" date="2018-02" db="EMBL/GenBank/DDBJ databases">
        <title>Rhizophora mucronata_Transcriptome.</title>
        <authorList>
            <person name="Meera S.P."/>
            <person name="Sreeshan A."/>
            <person name="Augustine A."/>
        </authorList>
    </citation>
    <scope>NUCLEOTIDE SEQUENCE</scope>
    <source>
        <tissue evidence="1">Leaf</tissue>
    </source>
</reference>
<dbReference type="EMBL" id="GGEC01079824">
    <property type="protein sequence ID" value="MBX60308.1"/>
    <property type="molecule type" value="Transcribed_RNA"/>
</dbReference>
<organism evidence="1">
    <name type="scientific">Rhizophora mucronata</name>
    <name type="common">Asiatic mangrove</name>
    <dbReference type="NCBI Taxonomy" id="61149"/>
    <lineage>
        <taxon>Eukaryota</taxon>
        <taxon>Viridiplantae</taxon>
        <taxon>Streptophyta</taxon>
        <taxon>Embryophyta</taxon>
        <taxon>Tracheophyta</taxon>
        <taxon>Spermatophyta</taxon>
        <taxon>Magnoliopsida</taxon>
        <taxon>eudicotyledons</taxon>
        <taxon>Gunneridae</taxon>
        <taxon>Pentapetalae</taxon>
        <taxon>rosids</taxon>
        <taxon>fabids</taxon>
        <taxon>Malpighiales</taxon>
        <taxon>Rhizophoraceae</taxon>
        <taxon>Rhizophora</taxon>
    </lineage>
</organism>
<proteinExistence type="predicted"/>
<sequence length="43" mass="4957">MCAFFISRPLNEVETSMLLASKSRPIMKKNYSTGSISRKRMFV</sequence>
<evidence type="ECO:0000313" key="1">
    <source>
        <dbReference type="EMBL" id="MBX60308.1"/>
    </source>
</evidence>
<accession>A0A2P2Q002</accession>
<name>A0A2P2Q002_RHIMU</name>
<protein>
    <submittedName>
        <fullName evidence="1">Uncharacterized protein</fullName>
    </submittedName>
</protein>
<dbReference type="AlphaFoldDB" id="A0A2P2Q002"/>